<proteinExistence type="predicted"/>
<sequence>MTTIGHAIVLGGSIAGLLSAAALARSAERVTVVDRDVLPVDGPEAMTSRRGVPHGDQVHHLLSLGHRRIEELLPGISEELLELGCERYDDVADFSQFVGGAWRMRVRSDLIVTMFRRPVFEWAIRRRVLALPNVEVVKGMAVGLIGSDDRSRVIGAKVRGGPGGELLGELVVDATGRGSRSPHWLEDLGYDKPQERHVRIYMGYSTYTVRLPEGALPEGLAGIAVSATPADPFGVAIRPCGNGLHDVAAYGMAGNYPPDDLDSLEGFFEGLSSPLIAQVMKKATVTSEIVPYRMPGNQRRMWEDLDRRPEGFVVLGDAVTSFNPIYGQGMTMAALGATLLGGAVEKAGSVTGVADAVQAELGVLAQVAWDLAVGSDSVYPQAEYENTEPPSARDKAWGRAQSAAQSAEGTVRVAMRATALYMDPSYLEAPAVRDVVARWLDSGRTPDESVRDPLHPPAVTEGYVDSADLLLGRVV</sequence>
<reference evidence="2 3" key="1">
    <citation type="submission" date="2021-03" db="EMBL/GenBank/DDBJ databases">
        <title>Sequencing the genomes of 1000 actinobacteria strains.</title>
        <authorList>
            <person name="Klenk H.-P."/>
        </authorList>
    </citation>
    <scope>NUCLEOTIDE SEQUENCE [LARGE SCALE GENOMIC DNA]</scope>
    <source>
        <strain evidence="2 3">DSM 45256</strain>
    </source>
</reference>
<dbReference type="Gene3D" id="3.50.50.60">
    <property type="entry name" value="FAD/NAD(P)-binding domain"/>
    <property type="match status" value="1"/>
</dbReference>
<name>A0ABS4VSJ8_9PSEU</name>
<comment type="caution">
    <text evidence="2">The sequence shown here is derived from an EMBL/GenBank/DDBJ whole genome shotgun (WGS) entry which is preliminary data.</text>
</comment>
<keyword evidence="3" id="KW-1185">Reference proteome</keyword>
<dbReference type="SUPFAM" id="SSF51905">
    <property type="entry name" value="FAD/NAD(P)-binding domain"/>
    <property type="match status" value="1"/>
</dbReference>
<evidence type="ECO:0000256" key="1">
    <source>
        <dbReference type="SAM" id="MobiDB-lite"/>
    </source>
</evidence>
<dbReference type="PANTHER" id="PTHR43422">
    <property type="entry name" value="THIAMINE THIAZOLE SYNTHASE"/>
    <property type="match status" value="1"/>
</dbReference>
<dbReference type="Proteomes" id="UP001519295">
    <property type="component" value="Unassembled WGS sequence"/>
</dbReference>
<protein>
    <submittedName>
        <fullName evidence="2">2-polyprenyl-6-methoxyphenol hydroxylase-like FAD-dependent oxidoreductase</fullName>
    </submittedName>
</protein>
<gene>
    <name evidence="2" type="ORF">JOF36_002596</name>
</gene>
<organism evidence="2 3">
    <name type="scientific">Pseudonocardia parietis</name>
    <dbReference type="NCBI Taxonomy" id="570936"/>
    <lineage>
        <taxon>Bacteria</taxon>
        <taxon>Bacillati</taxon>
        <taxon>Actinomycetota</taxon>
        <taxon>Actinomycetes</taxon>
        <taxon>Pseudonocardiales</taxon>
        <taxon>Pseudonocardiaceae</taxon>
        <taxon>Pseudonocardia</taxon>
    </lineage>
</organism>
<accession>A0ABS4VSJ8</accession>
<dbReference type="RefSeq" id="WP_210026993.1">
    <property type="nucleotide sequence ID" value="NZ_JAGINU010000001.1"/>
</dbReference>
<evidence type="ECO:0000313" key="3">
    <source>
        <dbReference type="Proteomes" id="UP001519295"/>
    </source>
</evidence>
<dbReference type="EMBL" id="JAGINU010000001">
    <property type="protein sequence ID" value="MBP2366900.1"/>
    <property type="molecule type" value="Genomic_DNA"/>
</dbReference>
<feature type="region of interest" description="Disordered" evidence="1">
    <location>
        <begin position="382"/>
        <end position="401"/>
    </location>
</feature>
<evidence type="ECO:0000313" key="2">
    <source>
        <dbReference type="EMBL" id="MBP2366900.1"/>
    </source>
</evidence>
<dbReference type="PANTHER" id="PTHR43422:SF3">
    <property type="entry name" value="THIAMINE THIAZOLE SYNTHASE"/>
    <property type="match status" value="1"/>
</dbReference>
<dbReference type="InterPro" id="IPR036188">
    <property type="entry name" value="FAD/NAD-bd_sf"/>
</dbReference>